<dbReference type="Gene3D" id="4.10.240.10">
    <property type="entry name" value="Zn(2)-C6 fungal-type DNA-binding domain"/>
    <property type="match status" value="1"/>
</dbReference>
<evidence type="ECO:0000256" key="1">
    <source>
        <dbReference type="ARBA" id="ARBA00022723"/>
    </source>
</evidence>
<dbReference type="CDD" id="cd00067">
    <property type="entry name" value="GAL4"/>
    <property type="match status" value="1"/>
</dbReference>
<dbReference type="PROSITE" id="PS50048">
    <property type="entry name" value="ZN2_CY6_FUNGAL_2"/>
    <property type="match status" value="1"/>
</dbReference>
<dbReference type="GO" id="GO:0006357">
    <property type="term" value="P:regulation of transcription by RNA polymerase II"/>
    <property type="evidence" value="ECO:0000318"/>
    <property type="project" value="GO_Central"/>
</dbReference>
<evidence type="ECO:0000259" key="7">
    <source>
        <dbReference type="PROSITE" id="PS50048"/>
    </source>
</evidence>
<dbReference type="EMBL" id="BN001301">
    <property type="protein sequence ID" value="CBF69969.1"/>
    <property type="molecule type" value="Genomic_DNA"/>
</dbReference>
<dbReference type="SMART" id="SM00066">
    <property type="entry name" value="GAL4"/>
    <property type="match status" value="1"/>
</dbReference>
<dbReference type="KEGG" id="ani:ANIA_10789"/>
<dbReference type="InterPro" id="IPR001138">
    <property type="entry name" value="Zn2Cys6_DnaBD"/>
</dbReference>
<dbReference type="SUPFAM" id="SSF57701">
    <property type="entry name" value="Zn2/Cys6 DNA-binding domain"/>
    <property type="match status" value="1"/>
</dbReference>
<dbReference type="OrthoDB" id="4161332at2759"/>
<feature type="domain" description="Zn(2)-C6 fungal-type" evidence="7">
    <location>
        <begin position="18"/>
        <end position="50"/>
    </location>
</feature>
<name>C8V1V0_EMENI</name>
<evidence type="ECO:0000256" key="5">
    <source>
        <dbReference type="ARBA" id="ARBA00023242"/>
    </source>
</evidence>
<evidence type="ECO:0000256" key="3">
    <source>
        <dbReference type="ARBA" id="ARBA00023125"/>
    </source>
</evidence>
<dbReference type="Proteomes" id="UP000000560">
    <property type="component" value="Chromosome I"/>
</dbReference>
<dbReference type="GO" id="GO:0008270">
    <property type="term" value="F:zinc ion binding"/>
    <property type="evidence" value="ECO:0007669"/>
    <property type="project" value="InterPro"/>
</dbReference>
<feature type="region of interest" description="Disordered" evidence="6">
    <location>
        <begin position="711"/>
        <end position="773"/>
    </location>
</feature>
<evidence type="ECO:0000313" key="8">
    <source>
        <dbReference type="EMBL" id="CBF69969.1"/>
    </source>
</evidence>
<evidence type="ECO:0000256" key="2">
    <source>
        <dbReference type="ARBA" id="ARBA00023015"/>
    </source>
</evidence>
<dbReference type="SMART" id="SM00906">
    <property type="entry name" value="Fungal_trans"/>
    <property type="match status" value="1"/>
</dbReference>
<dbReference type="AlphaFoldDB" id="C8V1V0"/>
<protein>
    <submittedName>
        <fullName evidence="8">Zn(II)2Cys6 transcription factor (Eurofung)</fullName>
    </submittedName>
</protein>
<dbReference type="Pfam" id="PF04082">
    <property type="entry name" value="Fungal_trans"/>
    <property type="match status" value="1"/>
</dbReference>
<dbReference type="Pfam" id="PF00172">
    <property type="entry name" value="Zn_clus"/>
    <property type="match status" value="1"/>
</dbReference>
<keyword evidence="3" id="KW-0238">DNA-binding</keyword>
<dbReference type="CDD" id="cd12148">
    <property type="entry name" value="fungal_TF_MHR"/>
    <property type="match status" value="1"/>
</dbReference>
<keyword evidence="4" id="KW-0804">Transcription</keyword>
<dbReference type="GO" id="GO:0003677">
    <property type="term" value="F:DNA binding"/>
    <property type="evidence" value="ECO:0007669"/>
    <property type="project" value="UniProtKB-KW"/>
</dbReference>
<feature type="region of interest" description="Disordered" evidence="6">
    <location>
        <begin position="526"/>
        <end position="557"/>
    </location>
</feature>
<feature type="compositionally biased region" description="Polar residues" evidence="6">
    <location>
        <begin position="736"/>
        <end position="751"/>
    </location>
</feature>
<keyword evidence="1" id="KW-0479">Metal-binding</keyword>
<dbReference type="InterPro" id="IPR036864">
    <property type="entry name" value="Zn2-C6_fun-type_DNA-bd_sf"/>
</dbReference>
<evidence type="ECO:0000256" key="4">
    <source>
        <dbReference type="ARBA" id="ARBA00023163"/>
    </source>
</evidence>
<dbReference type="PANTHER" id="PTHR47425">
    <property type="entry name" value="FARB-RELATED"/>
    <property type="match status" value="1"/>
</dbReference>
<dbReference type="InParanoid" id="C8V1V0"/>
<dbReference type="PROSITE" id="PS00463">
    <property type="entry name" value="ZN2_CY6_FUNGAL_1"/>
    <property type="match status" value="1"/>
</dbReference>
<sequence>MSSLPRKENARSRRAARACTRCHSRKVRCDGSITGFPCTNCRLDARPCILHSGKRDKERQLFKAVAKERSNGYPTPAPDRVSLTFFKSQMTLKVPIQEILDVFVKHYFIYVHPFLPVVDEAVFWAKYRGLDSSAGKISTLLFQTMLFAASPFIPIEAAKECGYDSLISARDDLYRRAKRLYESGIEKDRLVIAQACLLLTWYTTDAERSTNSRWLRIAIRYAKKEQAHLYHKMPQLGSKRKVSDLKRLWWCCMIRDRIISLGMRRPIQITPDEFDLQLQEGLSLRDLEEECLNSEVYTSEIKIALCGVLASLCHLVAAVTDVIMLVYPTTQNMPFSLADRRAQLNRLEETKFALLDWELNWVANPDGKEYYIHPSLTLHTNLCAIYFQSARIALCNRICLLIGHNAYLTDETDLSRIESCRADLASAICSTAHNVKQLILNGVADKLPISAYALPSSSHCSLGILLSIQTQLSPTPEDKELHELMLVFFTEVFRFFRSQYYTRLILAVSWKALELCQPRTQTQTQTLLQHQPSSDTSDISIGTTVVSSENGTSGNSDSNELILHGQRQLIPENALFYYPDLFQLKLTDYIRLLQYVDEFMSLRSMPGENAIYQAPSPALAPAPAIETHVQLQRQQAHAHARTYSHSSICSISSTRPAVTSTTGATAVNSPGCSSTIYSVDGVAVDPTSPKWTEDYFWVYFGEKELEGEPLQTAFTPNAGSPSNSSSVVSEIGGDSVSGNKNENGKSPQSHASVPPRDSGTPGTPKQEWMETQGTCRELAVVPAPADPASTAVQNMLDCLPLLGE</sequence>
<keyword evidence="5" id="KW-0539">Nucleus</keyword>
<gene>
    <name evidence="8" type="ORF">ANIA_10789</name>
</gene>
<reference evidence="9" key="1">
    <citation type="journal article" date="2005" name="Nature">
        <title>Sequencing of Aspergillus nidulans and comparative analysis with A. fumigatus and A. oryzae.</title>
        <authorList>
            <person name="Galagan J.E."/>
            <person name="Calvo S.E."/>
            <person name="Cuomo C."/>
            <person name="Ma L.J."/>
            <person name="Wortman J.R."/>
            <person name="Batzoglou S."/>
            <person name="Lee S.I."/>
            <person name="Basturkmen M."/>
            <person name="Spevak C.C."/>
            <person name="Clutterbuck J."/>
            <person name="Kapitonov V."/>
            <person name="Jurka J."/>
            <person name="Scazzocchio C."/>
            <person name="Farman M."/>
            <person name="Butler J."/>
            <person name="Purcell S."/>
            <person name="Harris S."/>
            <person name="Braus G.H."/>
            <person name="Draht O."/>
            <person name="Busch S."/>
            <person name="D'Enfert C."/>
            <person name="Bouchier C."/>
            <person name="Goldman G.H."/>
            <person name="Bell-Pedersen D."/>
            <person name="Griffiths-Jones S."/>
            <person name="Doonan J.H."/>
            <person name="Yu J."/>
            <person name="Vienken K."/>
            <person name="Pain A."/>
            <person name="Freitag M."/>
            <person name="Selker E.U."/>
            <person name="Archer D.B."/>
            <person name="Penalva M.A."/>
            <person name="Oakley B.R."/>
            <person name="Momany M."/>
            <person name="Tanaka T."/>
            <person name="Kumagai T."/>
            <person name="Asai K."/>
            <person name="Machida M."/>
            <person name="Nierman W.C."/>
            <person name="Denning D.W."/>
            <person name="Caddick M."/>
            <person name="Hynes M."/>
            <person name="Paoletti M."/>
            <person name="Fischer R."/>
            <person name="Miller B."/>
            <person name="Dyer P."/>
            <person name="Sachs M.S."/>
            <person name="Osmani S.A."/>
            <person name="Birren B.W."/>
        </authorList>
    </citation>
    <scope>NUCLEOTIDE SEQUENCE [LARGE SCALE GENOMIC DNA]</scope>
    <source>
        <strain evidence="9">FGSC A4 / ATCC 38163 / CBS 112.46 / NRRL 194 / M139</strain>
    </source>
</reference>
<feature type="compositionally biased region" description="Polar residues" evidence="6">
    <location>
        <begin position="545"/>
        <end position="557"/>
    </location>
</feature>
<reference evidence="9" key="2">
    <citation type="journal article" date="2009" name="Fungal Genet. Biol.">
        <title>The 2008 update of the Aspergillus nidulans genome annotation: a community effort.</title>
        <authorList>
            <person name="Wortman J.R."/>
            <person name="Gilsenan J.M."/>
            <person name="Joardar V."/>
            <person name="Deegan J."/>
            <person name="Clutterbuck J."/>
            <person name="Andersen M.R."/>
            <person name="Archer D."/>
            <person name="Bencina M."/>
            <person name="Braus G."/>
            <person name="Coutinho P."/>
            <person name="von Dohren H."/>
            <person name="Doonan J."/>
            <person name="Driessen A.J."/>
            <person name="Durek P."/>
            <person name="Espeso E."/>
            <person name="Fekete E."/>
            <person name="Flipphi M."/>
            <person name="Estrada C.G."/>
            <person name="Geysens S."/>
            <person name="Goldman G."/>
            <person name="de Groot P.W."/>
            <person name="Hansen K."/>
            <person name="Harris S.D."/>
            <person name="Heinekamp T."/>
            <person name="Helmstaedt K."/>
            <person name="Henrissat B."/>
            <person name="Hofmann G."/>
            <person name="Homan T."/>
            <person name="Horio T."/>
            <person name="Horiuchi H."/>
            <person name="James S."/>
            <person name="Jones M."/>
            <person name="Karaffa L."/>
            <person name="Karanyi Z."/>
            <person name="Kato M."/>
            <person name="Keller N."/>
            <person name="Kelly D.E."/>
            <person name="Kiel J.A."/>
            <person name="Kim J.M."/>
            <person name="van der Klei I.J."/>
            <person name="Klis F.M."/>
            <person name="Kovalchuk A."/>
            <person name="Krasevec N."/>
            <person name="Kubicek C.P."/>
            <person name="Liu B."/>
            <person name="Maccabe A."/>
            <person name="Meyer V."/>
            <person name="Mirabito P."/>
            <person name="Miskei M."/>
            <person name="Mos M."/>
            <person name="Mullins J."/>
            <person name="Nelson D.R."/>
            <person name="Nielsen J."/>
            <person name="Oakley B.R."/>
            <person name="Osmani S.A."/>
            <person name="Pakula T."/>
            <person name="Paszewski A."/>
            <person name="Paulsen I."/>
            <person name="Pilsyk S."/>
            <person name="Pocsi I."/>
            <person name="Punt P.J."/>
            <person name="Ram A.F."/>
            <person name="Ren Q."/>
            <person name="Robellet X."/>
            <person name="Robson G."/>
            <person name="Seiboth B."/>
            <person name="van Solingen P."/>
            <person name="Specht T."/>
            <person name="Sun J."/>
            <person name="Taheri-Talesh N."/>
            <person name="Takeshita N."/>
            <person name="Ussery D."/>
            <person name="vanKuyk P.A."/>
            <person name="Visser H."/>
            <person name="van de Vondervoort P.J."/>
            <person name="de Vries R.P."/>
            <person name="Walton J."/>
            <person name="Xiang X."/>
            <person name="Xiong Y."/>
            <person name="Zeng A.P."/>
            <person name="Brandt B.W."/>
            <person name="Cornell M.J."/>
            <person name="van den Hondel C.A."/>
            <person name="Visser J."/>
            <person name="Oliver S.G."/>
            <person name="Turner G."/>
        </authorList>
    </citation>
    <scope>GENOME REANNOTATION</scope>
    <source>
        <strain evidence="9">FGSC A4 / ATCC 38163 / CBS 112.46 / NRRL 194 / M139</strain>
    </source>
</reference>
<feature type="compositionally biased region" description="Low complexity" evidence="6">
    <location>
        <begin position="720"/>
        <end position="729"/>
    </location>
</feature>
<dbReference type="InterPro" id="IPR007219">
    <property type="entry name" value="XnlR_reg_dom"/>
</dbReference>
<keyword evidence="2" id="KW-0805">Transcription regulation</keyword>
<dbReference type="HOGENOM" id="CLU_350219_0_0_1"/>
<accession>C8V1V0</accession>
<dbReference type="PANTHER" id="PTHR47425:SF2">
    <property type="entry name" value="FARB-RELATED"/>
    <property type="match status" value="1"/>
</dbReference>
<organism evidence="8 9">
    <name type="scientific">Emericella nidulans (strain FGSC A4 / ATCC 38163 / CBS 112.46 / NRRL 194 / M139)</name>
    <name type="common">Aspergillus nidulans</name>
    <dbReference type="NCBI Taxonomy" id="227321"/>
    <lineage>
        <taxon>Eukaryota</taxon>
        <taxon>Fungi</taxon>
        <taxon>Dikarya</taxon>
        <taxon>Ascomycota</taxon>
        <taxon>Pezizomycotina</taxon>
        <taxon>Eurotiomycetes</taxon>
        <taxon>Eurotiomycetidae</taxon>
        <taxon>Eurotiales</taxon>
        <taxon>Aspergillaceae</taxon>
        <taxon>Aspergillus</taxon>
        <taxon>Aspergillus subgen. Nidulantes</taxon>
    </lineage>
</organism>
<proteinExistence type="predicted"/>
<dbReference type="RefSeq" id="XP_050466975.1">
    <property type="nucleotide sequence ID" value="XM_050611685.1"/>
</dbReference>
<dbReference type="OMA" id="KHYFLYV"/>
<evidence type="ECO:0000256" key="6">
    <source>
        <dbReference type="SAM" id="MobiDB-lite"/>
    </source>
</evidence>
<feature type="compositionally biased region" description="Low complexity" evidence="6">
    <location>
        <begin position="526"/>
        <end position="544"/>
    </location>
</feature>
<dbReference type="InterPro" id="IPR052761">
    <property type="entry name" value="Fungal_Detox/Toxin_TFs"/>
</dbReference>
<dbReference type="GO" id="GO:0000981">
    <property type="term" value="F:DNA-binding transcription factor activity, RNA polymerase II-specific"/>
    <property type="evidence" value="ECO:0007669"/>
    <property type="project" value="InterPro"/>
</dbReference>
<evidence type="ECO:0000313" key="9">
    <source>
        <dbReference type="Proteomes" id="UP000000560"/>
    </source>
</evidence>
<dbReference type="GeneID" id="74896603"/>
<dbReference type="GO" id="GO:0006351">
    <property type="term" value="P:DNA-templated transcription"/>
    <property type="evidence" value="ECO:0007669"/>
    <property type="project" value="InterPro"/>
</dbReference>
<dbReference type="eggNOG" id="ENOG502SI3E">
    <property type="taxonomic scope" value="Eukaryota"/>
</dbReference>
<keyword evidence="9" id="KW-1185">Reference proteome</keyword>